<evidence type="ECO:0000256" key="2">
    <source>
        <dbReference type="SAM" id="Coils"/>
    </source>
</evidence>
<feature type="coiled-coil region" evidence="2">
    <location>
        <begin position="159"/>
        <end position="239"/>
    </location>
</feature>
<dbReference type="PANTHER" id="PTHR31088">
    <property type="entry name" value="MEMBRANE-ASSOCIATED PROTEIN VIPP1, CHLOROPLASTIC"/>
    <property type="match status" value="1"/>
</dbReference>
<keyword evidence="2" id="KW-0175">Coiled coil</keyword>
<comment type="similarity">
    <text evidence="1">Belongs to the PspA/Vipp/IM30 family.</text>
</comment>
<dbReference type="Proteomes" id="UP000316726">
    <property type="component" value="Chromosome 6"/>
</dbReference>
<reference evidence="3 4" key="1">
    <citation type="submission" date="2018-07" db="EMBL/GenBank/DDBJ databases">
        <title>The complete nuclear genome of the prasinophyte Chloropicon primus (CCMP1205).</title>
        <authorList>
            <person name="Pombert J.-F."/>
            <person name="Otis C."/>
            <person name="Turmel M."/>
            <person name="Lemieux C."/>
        </authorList>
    </citation>
    <scope>NUCLEOTIDE SEQUENCE [LARGE SCALE GENOMIC DNA]</scope>
    <source>
        <strain evidence="3 4">CCMP1205</strain>
    </source>
</reference>
<dbReference type="OrthoDB" id="434485at2759"/>
<dbReference type="Pfam" id="PF04012">
    <property type="entry name" value="PspA_IM30"/>
    <property type="match status" value="1"/>
</dbReference>
<evidence type="ECO:0000313" key="3">
    <source>
        <dbReference type="EMBL" id="QDZ21656.1"/>
    </source>
</evidence>
<name>A0A5B8MM92_9CHLO</name>
<dbReference type="PANTHER" id="PTHR31088:SF6">
    <property type="entry name" value="PHAGE SHOCK PROTEIN A"/>
    <property type="match status" value="1"/>
</dbReference>
<organism evidence="3 4">
    <name type="scientific">Chloropicon primus</name>
    <dbReference type="NCBI Taxonomy" id="1764295"/>
    <lineage>
        <taxon>Eukaryota</taxon>
        <taxon>Viridiplantae</taxon>
        <taxon>Chlorophyta</taxon>
        <taxon>Chloropicophyceae</taxon>
        <taxon>Chloropicales</taxon>
        <taxon>Chloropicaceae</taxon>
        <taxon>Chloropicon</taxon>
    </lineage>
</organism>
<evidence type="ECO:0000256" key="1">
    <source>
        <dbReference type="ARBA" id="ARBA00043985"/>
    </source>
</evidence>
<feature type="coiled-coil region" evidence="2">
    <location>
        <begin position="77"/>
        <end position="125"/>
    </location>
</feature>
<accession>A0A5B8MM92</accession>
<keyword evidence="4" id="KW-1185">Reference proteome</keyword>
<protein>
    <submittedName>
        <fullName evidence="3">PspA/IM30-like protein</fullName>
    </submittedName>
</protein>
<dbReference type="STRING" id="1764295.A0A5B8MM92"/>
<dbReference type="AlphaFoldDB" id="A0A5B8MM92"/>
<evidence type="ECO:0000313" key="4">
    <source>
        <dbReference type="Proteomes" id="UP000316726"/>
    </source>
</evidence>
<proteinExistence type="inferred from homology"/>
<dbReference type="InterPro" id="IPR007157">
    <property type="entry name" value="PspA_VIPP1"/>
</dbReference>
<sequence>MAQLTTKRAGLPRATKASFLAGAQRVTSGRDAALLRGGRNGKRRGGALNLQMNIFERVSRVVRSYVNAAITAAEDPEKMLEQSVSDLQNDLVKMRQASAQVMASTKQLEKRMEQAETSSQEWYKRAKLAVEKGEDELAKEALKRRKTFEDSATSLRMQLDSQRTVLQKLLNDTKTLENKVAEAKSKKDTLKARAQSAKASRALSDLTSGIDAQSSLAAFERMEEKVMTLEAEAEAAGELTGDVISSQFAALEGGDDIDAELQALKGGSKPAQALPGEVVFDDAIEAELRELKED</sequence>
<dbReference type="EMBL" id="CP031039">
    <property type="protein sequence ID" value="QDZ21656.1"/>
    <property type="molecule type" value="Genomic_DNA"/>
</dbReference>
<gene>
    <name evidence="3" type="ORF">A3770_06p41740</name>
</gene>